<organism evidence="2">
    <name type="scientific">Parvoviridae sp</name>
    <dbReference type="NCBI Taxonomy" id="1940570"/>
    <lineage>
        <taxon>Viruses</taxon>
        <taxon>Monodnaviria</taxon>
        <taxon>Shotokuvirae</taxon>
        <taxon>Cossaviricota</taxon>
        <taxon>Quintoviricetes</taxon>
        <taxon>Piccovirales</taxon>
        <taxon>Parvoviridae</taxon>
    </lineage>
</organism>
<feature type="region of interest" description="Disordered" evidence="1">
    <location>
        <begin position="138"/>
        <end position="200"/>
    </location>
</feature>
<reference evidence="2" key="1">
    <citation type="submission" date="2020-01" db="EMBL/GenBank/DDBJ databases">
        <title>Viral genomes from wild and zoo birds in China.</title>
        <authorList>
            <person name="Xiao Y."/>
            <person name="Shan T."/>
            <person name="Yang S."/>
            <person name="Zhang W."/>
        </authorList>
    </citation>
    <scope>NUCLEOTIDE SEQUENCE</scope>
    <source>
        <strain evidence="2">Par074par1</strain>
    </source>
</reference>
<feature type="region of interest" description="Disordered" evidence="1">
    <location>
        <begin position="28"/>
        <end position="126"/>
    </location>
</feature>
<evidence type="ECO:0000256" key="1">
    <source>
        <dbReference type="SAM" id="MobiDB-lite"/>
    </source>
</evidence>
<protein>
    <submittedName>
        <fullName evidence="2">Uncharacterized protein</fullName>
    </submittedName>
</protein>
<sequence>MTPFLTEAVEFLAEDDSTKKQWIQRRARLVCSSNGERKRPTSPPENDGGKRKRALSLPLLEVHHPLTGEPQQNADPTVPSHPLPSSPRDFPSDAARRTKNTPSRSPCHSPTLSTTGNDSESTRGHECYYGASCSHYMSTVESESVSDEREGRRVQRGKLDKLSTAVHELEGVRTTQERFRMSPKHDDVSDHISESNDVSEHASEGTSFLWCSESLGRSSRESPSQHGSAPTSPFPSENSTGPDPNSGTRPLDIACYRDRLLSWDNYDYMLEKAFSRVRAWWFNYGTHVKLVLKELEAQLCDTFKIAAGIVRQQIHESENGKRLLDNLKTRDEHADLHLDLLINAGITWRDNGGPGGMRWCLDYLEQQLPLLLNRCRVQRPVSDDEATATSSGK</sequence>
<feature type="compositionally biased region" description="Basic and acidic residues" evidence="1">
    <location>
        <begin position="146"/>
        <end position="200"/>
    </location>
</feature>
<feature type="compositionally biased region" description="Polar residues" evidence="1">
    <location>
        <begin position="100"/>
        <end position="119"/>
    </location>
</feature>
<accession>A0A7D3UW32</accession>
<feature type="compositionally biased region" description="Polar residues" evidence="1">
    <location>
        <begin position="216"/>
        <end position="248"/>
    </location>
</feature>
<feature type="region of interest" description="Disordered" evidence="1">
    <location>
        <begin position="216"/>
        <end position="249"/>
    </location>
</feature>
<evidence type="ECO:0000313" key="2">
    <source>
        <dbReference type="EMBL" id="QKE54904.1"/>
    </source>
</evidence>
<dbReference type="EMBL" id="MT138263">
    <property type="protein sequence ID" value="QKE54904.1"/>
    <property type="molecule type" value="Genomic_DNA"/>
</dbReference>
<proteinExistence type="predicted"/>
<name>A0A7D3UW32_9VIRU</name>